<dbReference type="Proteomes" id="UP001500957">
    <property type="component" value="Unassembled WGS sequence"/>
</dbReference>
<feature type="region of interest" description="Disordered" evidence="1">
    <location>
        <begin position="257"/>
        <end position="288"/>
    </location>
</feature>
<keyword evidence="4" id="KW-1185">Reference proteome</keyword>
<evidence type="ECO:0000313" key="3">
    <source>
        <dbReference type="EMBL" id="GAA0627350.1"/>
    </source>
</evidence>
<dbReference type="RefSeq" id="WP_344606833.1">
    <property type="nucleotide sequence ID" value="NZ_BAAAHE010000029.1"/>
</dbReference>
<reference evidence="4" key="1">
    <citation type="journal article" date="2019" name="Int. J. Syst. Evol. Microbiol.">
        <title>The Global Catalogue of Microorganisms (GCM) 10K type strain sequencing project: providing services to taxonomists for standard genome sequencing and annotation.</title>
        <authorList>
            <consortium name="The Broad Institute Genomics Platform"/>
            <consortium name="The Broad Institute Genome Sequencing Center for Infectious Disease"/>
            <person name="Wu L."/>
            <person name="Ma J."/>
        </authorList>
    </citation>
    <scope>NUCLEOTIDE SEQUENCE [LARGE SCALE GENOMIC DNA]</scope>
    <source>
        <strain evidence="4">JCM 10671</strain>
    </source>
</reference>
<gene>
    <name evidence="3" type="ORF">GCM10009547_33600</name>
</gene>
<feature type="transmembrane region" description="Helical" evidence="2">
    <location>
        <begin position="226"/>
        <end position="246"/>
    </location>
</feature>
<keyword evidence="2" id="KW-1133">Transmembrane helix</keyword>
<sequence length="288" mass="30381">MLLSSLPVPPAAEPVNTTGQAIMTVGTFAGLAIFLVCAVRLGRRWRTWTPAAIVAGTLLAGMVEPLNNRLANMWYYRPGQQTMYSSFDASLPVWVFFSYAAFFGGVGLLFWYLTERGATRATIAKALAGMWVFAIATEITGTQLDTYDYFGPHPFRVAGFPIWVSLGVACICASIGVGAARIRRSFDPAAGLAAVFLLGPVACVVGLVGTGFPTMTVVNTPDPSTAALYGAALGSTALNLLFAWFLTQLVPREGLSPIDGPVRTGTRGGERGEELLASGGHRGAVPGQ</sequence>
<feature type="transmembrane region" description="Helical" evidence="2">
    <location>
        <begin position="160"/>
        <end position="180"/>
    </location>
</feature>
<accession>A0ABP3SAG9</accession>
<dbReference type="EMBL" id="BAAAHE010000029">
    <property type="protein sequence ID" value="GAA0627350.1"/>
    <property type="molecule type" value="Genomic_DNA"/>
</dbReference>
<feature type="transmembrane region" description="Helical" evidence="2">
    <location>
        <begin position="192"/>
        <end position="214"/>
    </location>
</feature>
<keyword evidence="2" id="KW-0812">Transmembrane</keyword>
<feature type="transmembrane region" description="Helical" evidence="2">
    <location>
        <begin position="91"/>
        <end position="111"/>
    </location>
</feature>
<feature type="transmembrane region" description="Helical" evidence="2">
    <location>
        <begin position="123"/>
        <end position="140"/>
    </location>
</feature>
<evidence type="ECO:0000256" key="2">
    <source>
        <dbReference type="SAM" id="Phobius"/>
    </source>
</evidence>
<feature type="transmembrane region" description="Helical" evidence="2">
    <location>
        <begin position="20"/>
        <end position="39"/>
    </location>
</feature>
<feature type="transmembrane region" description="Helical" evidence="2">
    <location>
        <begin position="51"/>
        <end position="71"/>
    </location>
</feature>
<organism evidence="3 4">
    <name type="scientific">Sporichthya brevicatena</name>
    <dbReference type="NCBI Taxonomy" id="171442"/>
    <lineage>
        <taxon>Bacteria</taxon>
        <taxon>Bacillati</taxon>
        <taxon>Actinomycetota</taxon>
        <taxon>Actinomycetes</taxon>
        <taxon>Sporichthyales</taxon>
        <taxon>Sporichthyaceae</taxon>
        <taxon>Sporichthya</taxon>
    </lineage>
</organism>
<protein>
    <submittedName>
        <fullName evidence="3">Uncharacterized protein</fullName>
    </submittedName>
</protein>
<comment type="caution">
    <text evidence="3">The sequence shown here is derived from an EMBL/GenBank/DDBJ whole genome shotgun (WGS) entry which is preliminary data.</text>
</comment>
<proteinExistence type="predicted"/>
<keyword evidence="2" id="KW-0472">Membrane</keyword>
<name>A0ABP3SAG9_9ACTN</name>
<evidence type="ECO:0000313" key="4">
    <source>
        <dbReference type="Proteomes" id="UP001500957"/>
    </source>
</evidence>
<evidence type="ECO:0000256" key="1">
    <source>
        <dbReference type="SAM" id="MobiDB-lite"/>
    </source>
</evidence>